<dbReference type="Proteomes" id="UP001597182">
    <property type="component" value="Unassembled WGS sequence"/>
</dbReference>
<feature type="compositionally biased region" description="Polar residues" evidence="1">
    <location>
        <begin position="112"/>
        <end position="122"/>
    </location>
</feature>
<feature type="region of interest" description="Disordered" evidence="1">
    <location>
        <begin position="101"/>
        <end position="122"/>
    </location>
</feature>
<sequence length="122" mass="13257">MRPARPRLADRYEVEAGRIHLSGLQALVRLPIAQHQLDRRNGIRSATLISGYEGSPLAGYDLEIERRRDLLESHGVVFHPAVNEELAANAVQGSQLASAHADSTVDGVVGSVRQSTRSGPRL</sequence>
<comment type="caution">
    <text evidence="2">The sequence shown here is derived from an EMBL/GenBank/DDBJ whole genome shotgun (WGS) entry which is preliminary data.</text>
</comment>
<evidence type="ECO:0000313" key="2">
    <source>
        <dbReference type="EMBL" id="MFD1238057.1"/>
    </source>
</evidence>
<proteinExistence type="predicted"/>
<evidence type="ECO:0000256" key="1">
    <source>
        <dbReference type="SAM" id="MobiDB-lite"/>
    </source>
</evidence>
<evidence type="ECO:0000313" key="3">
    <source>
        <dbReference type="Proteomes" id="UP001597182"/>
    </source>
</evidence>
<dbReference type="Gene3D" id="3.40.50.970">
    <property type="match status" value="1"/>
</dbReference>
<keyword evidence="3" id="KW-1185">Reference proteome</keyword>
<dbReference type="RefSeq" id="WP_379653395.1">
    <property type="nucleotide sequence ID" value="NZ_JBHTMB010000331.1"/>
</dbReference>
<dbReference type="EMBL" id="JBHTMB010000331">
    <property type="protein sequence ID" value="MFD1238057.1"/>
    <property type="molecule type" value="Genomic_DNA"/>
</dbReference>
<name>A0ABW3VSA2_9PSEU</name>
<accession>A0ABW3VSA2</accession>
<gene>
    <name evidence="2" type="ORF">ACFQ34_32670</name>
</gene>
<protein>
    <submittedName>
        <fullName evidence="2">Uncharacterized protein</fullName>
    </submittedName>
</protein>
<organism evidence="2 3">
    <name type="scientific">Pseudonocardia benzenivorans</name>
    <dbReference type="NCBI Taxonomy" id="228005"/>
    <lineage>
        <taxon>Bacteria</taxon>
        <taxon>Bacillati</taxon>
        <taxon>Actinomycetota</taxon>
        <taxon>Actinomycetes</taxon>
        <taxon>Pseudonocardiales</taxon>
        <taxon>Pseudonocardiaceae</taxon>
        <taxon>Pseudonocardia</taxon>
    </lineage>
</organism>
<reference evidence="3" key="1">
    <citation type="journal article" date="2019" name="Int. J. Syst. Evol. Microbiol.">
        <title>The Global Catalogue of Microorganisms (GCM) 10K type strain sequencing project: providing services to taxonomists for standard genome sequencing and annotation.</title>
        <authorList>
            <consortium name="The Broad Institute Genomics Platform"/>
            <consortium name="The Broad Institute Genome Sequencing Center for Infectious Disease"/>
            <person name="Wu L."/>
            <person name="Ma J."/>
        </authorList>
    </citation>
    <scope>NUCLEOTIDE SEQUENCE [LARGE SCALE GENOMIC DNA]</scope>
    <source>
        <strain evidence="3">CCUG 49018</strain>
    </source>
</reference>